<dbReference type="Gene3D" id="3.40.190.120">
    <property type="entry name" value="Osmoprotection protein (prox), domain 2"/>
    <property type="match status" value="1"/>
</dbReference>
<organism evidence="3 4">
    <name type="scientific">Alcaligenes endophyticus</name>
    <dbReference type="NCBI Taxonomy" id="1929088"/>
    <lineage>
        <taxon>Bacteria</taxon>
        <taxon>Pseudomonadati</taxon>
        <taxon>Pseudomonadota</taxon>
        <taxon>Betaproteobacteria</taxon>
        <taxon>Burkholderiales</taxon>
        <taxon>Alcaligenaceae</taxon>
        <taxon>Alcaligenes</taxon>
    </lineage>
</organism>
<evidence type="ECO:0000259" key="2">
    <source>
        <dbReference type="Pfam" id="PF04069"/>
    </source>
</evidence>
<evidence type="ECO:0000313" key="3">
    <source>
        <dbReference type="EMBL" id="MDN4122708.1"/>
    </source>
</evidence>
<keyword evidence="4" id="KW-1185">Reference proteome</keyword>
<proteinExistence type="predicted"/>
<sequence>MFKKILFSAVTASVMLMGSAALAKELRIGAKSFAEQQLLAEMTEQLLNGNGIAAKSMTGMGSSLLRQAMENKQVDLCWEYTGTSLITYNKVTERLSPEQTYERVKELDGKLGMVWLNPAQASNSYALAKRGGELEEINTISDLASSYQTDKALKLASTTEFAKRSDGLLGLQKEYDFRVGRANLVSMHPGLIYPALQEGQVDIGVVFSTDGRVASMNFTILEDDQNFFPSYNMTPVVLQEVADTQPEVVNLLNRLSAVLDNPTMQRLNGEVAVNKKSVQEVAQKFLQEQGLIAS</sequence>
<dbReference type="RefSeq" id="WP_266123769.1">
    <property type="nucleotide sequence ID" value="NZ_JAJHNU010000005.1"/>
</dbReference>
<feature type="domain" description="ABC-type glycine betaine transport system substrate-binding" evidence="2">
    <location>
        <begin position="24"/>
        <end position="288"/>
    </location>
</feature>
<dbReference type="EMBL" id="JAJHNU010000005">
    <property type="protein sequence ID" value="MDN4122708.1"/>
    <property type="molecule type" value="Genomic_DNA"/>
</dbReference>
<dbReference type="Proteomes" id="UP001168613">
    <property type="component" value="Unassembled WGS sequence"/>
</dbReference>
<dbReference type="Pfam" id="PF04069">
    <property type="entry name" value="OpuAC"/>
    <property type="match status" value="1"/>
</dbReference>
<evidence type="ECO:0000256" key="1">
    <source>
        <dbReference type="SAM" id="SignalP"/>
    </source>
</evidence>
<dbReference type="SUPFAM" id="SSF53850">
    <property type="entry name" value="Periplasmic binding protein-like II"/>
    <property type="match status" value="1"/>
</dbReference>
<name>A0ABT8EN26_9BURK</name>
<evidence type="ECO:0000313" key="4">
    <source>
        <dbReference type="Proteomes" id="UP001168613"/>
    </source>
</evidence>
<comment type="caution">
    <text evidence="3">The sequence shown here is derived from an EMBL/GenBank/DDBJ whole genome shotgun (WGS) entry which is preliminary data.</text>
</comment>
<dbReference type="InterPro" id="IPR007210">
    <property type="entry name" value="ABC_Gly_betaine_transp_sub-bd"/>
</dbReference>
<gene>
    <name evidence="3" type="ORF">LMS43_15560</name>
</gene>
<protein>
    <submittedName>
        <fullName evidence="3">Glycine/betaine ABC transporter substrate-binding protein</fullName>
    </submittedName>
</protein>
<accession>A0ABT8EN26</accession>
<feature type="signal peptide" evidence="1">
    <location>
        <begin position="1"/>
        <end position="23"/>
    </location>
</feature>
<reference evidence="3" key="1">
    <citation type="submission" date="2021-11" db="EMBL/GenBank/DDBJ databases">
        <title>Draft genome sequence of Alcaligenes endophyticus type strain CCUG 75668T.</title>
        <authorList>
            <person name="Salva-Serra F."/>
            <person name="Duran R.E."/>
            <person name="Seeger M."/>
            <person name="Moore E.R.B."/>
            <person name="Jaen-Luchoro D."/>
        </authorList>
    </citation>
    <scope>NUCLEOTIDE SEQUENCE</scope>
    <source>
        <strain evidence="3">CCUG 75668</strain>
    </source>
</reference>
<keyword evidence="1" id="KW-0732">Signal</keyword>
<feature type="chain" id="PRO_5045369768" evidence="1">
    <location>
        <begin position="24"/>
        <end position="294"/>
    </location>
</feature>
<dbReference type="Gene3D" id="3.40.190.10">
    <property type="entry name" value="Periplasmic binding protein-like II"/>
    <property type="match status" value="1"/>
</dbReference>